<dbReference type="Proteomes" id="UP000078596">
    <property type="component" value="Chromosome"/>
</dbReference>
<protein>
    <recommendedName>
        <fullName evidence="6">WYL domain-containing protein</fullName>
    </recommendedName>
</protein>
<dbReference type="Pfam" id="PF26107">
    <property type="entry name" value="BrxR_CTD"/>
    <property type="match status" value="1"/>
</dbReference>
<dbReference type="InterPro" id="IPR026881">
    <property type="entry name" value="WYL_dom"/>
</dbReference>
<evidence type="ECO:0000313" key="5">
    <source>
        <dbReference type="Proteomes" id="UP000078596"/>
    </source>
</evidence>
<dbReference type="PROSITE" id="PS52050">
    <property type="entry name" value="WYL"/>
    <property type="match status" value="1"/>
</dbReference>
<name>A0A191ZE36_9GAMM</name>
<feature type="domain" description="WYL" evidence="1">
    <location>
        <begin position="133"/>
        <end position="198"/>
    </location>
</feature>
<feature type="domain" description="DNA-binding transcriptional repressor CapW C-terminal dimerisation" evidence="2">
    <location>
        <begin position="221"/>
        <end position="286"/>
    </location>
</feature>
<dbReference type="EMBL" id="CP016027">
    <property type="protein sequence ID" value="ANJ66133.1"/>
    <property type="molecule type" value="Genomic_DNA"/>
</dbReference>
<dbReference type="Pfam" id="PF26109">
    <property type="entry name" value="WHD_BrxR"/>
    <property type="match status" value="1"/>
</dbReference>
<organism evidence="4 5">
    <name type="scientific">Halothiobacillus diazotrophicus</name>
    <dbReference type="NCBI Taxonomy" id="1860122"/>
    <lineage>
        <taxon>Bacteria</taxon>
        <taxon>Pseudomonadati</taxon>
        <taxon>Pseudomonadota</taxon>
        <taxon>Gammaproteobacteria</taxon>
        <taxon>Chromatiales</taxon>
        <taxon>Halothiobacillaceae</taxon>
        <taxon>Halothiobacillus</taxon>
    </lineage>
</organism>
<dbReference type="InterPro" id="IPR051534">
    <property type="entry name" value="CBASS_pafABC_assoc_protein"/>
</dbReference>
<dbReference type="InterPro" id="IPR059020">
    <property type="entry name" value="CapW_CTD"/>
</dbReference>
<accession>A0A191ZE36</accession>
<dbReference type="PANTHER" id="PTHR34580:SF3">
    <property type="entry name" value="PROTEIN PAFB"/>
    <property type="match status" value="1"/>
</dbReference>
<dbReference type="Pfam" id="PF13280">
    <property type="entry name" value="WYL"/>
    <property type="match status" value="1"/>
</dbReference>
<dbReference type="AlphaFoldDB" id="A0A191ZE36"/>
<evidence type="ECO:0000259" key="2">
    <source>
        <dbReference type="Pfam" id="PF26107"/>
    </source>
</evidence>
<dbReference type="PIRSF" id="PIRSF015558">
    <property type="entry name" value="Txn_reg_DeoR_prd"/>
    <property type="match status" value="1"/>
</dbReference>
<dbReference type="InterPro" id="IPR016634">
    <property type="entry name" value="CapW-like"/>
</dbReference>
<dbReference type="InterPro" id="IPR059019">
    <property type="entry name" value="WHD_CapW"/>
</dbReference>
<dbReference type="PANTHER" id="PTHR34580">
    <property type="match status" value="1"/>
</dbReference>
<evidence type="ECO:0000259" key="1">
    <source>
        <dbReference type="Pfam" id="PF13280"/>
    </source>
</evidence>
<evidence type="ECO:0000259" key="3">
    <source>
        <dbReference type="Pfam" id="PF26109"/>
    </source>
</evidence>
<proteinExistence type="predicted"/>
<reference evidence="4 5" key="1">
    <citation type="submission" date="2016-06" db="EMBL/GenBank/DDBJ databases">
        <title>Insight into the functional genes involving in sulfur oxidation in Pearl River water.</title>
        <authorList>
            <person name="Luo J."/>
            <person name="Tan X."/>
            <person name="Lin W."/>
        </authorList>
    </citation>
    <scope>NUCLEOTIDE SEQUENCE [LARGE SCALE GENOMIC DNA]</scope>
    <source>
        <strain evidence="4 5">LS2</strain>
    </source>
</reference>
<feature type="domain" description="DNA-binding transcriptional repressor CapW winged helix-turn-helix" evidence="3">
    <location>
        <begin position="20"/>
        <end position="100"/>
    </location>
</feature>
<gene>
    <name evidence="4" type="ORF">A9404_00955</name>
</gene>
<evidence type="ECO:0008006" key="6">
    <source>
        <dbReference type="Google" id="ProtNLM"/>
    </source>
</evidence>
<keyword evidence="5" id="KW-1185">Reference proteome</keyword>
<dbReference type="STRING" id="1860122.A9404_00955"/>
<dbReference type="KEGG" id="haz:A9404_00955"/>
<evidence type="ECO:0000313" key="4">
    <source>
        <dbReference type="EMBL" id="ANJ66133.1"/>
    </source>
</evidence>
<sequence>MPGNTAWERRVNATSELKWDVQQRLKLLECTVLLTGWVRTQALIETFGISRAQASKDFAVYHGLRPENLIYNKSRKYYEASAVFEPLLLSGKASELLDALPLMQSGAPVVALSAQSPAMAMVKPLERELDWSLLRAVSRAICQQIKLQVSYQSMNRPEPAVLTLSPHTLVYNGFRWHVRAFSDTHEAYRDFVLARMRGPVVLLTEQGIPDGDDTAWHTLHEVAIVPHPELPPAQQAVIAEDYGMTDGRIVQPVRQALIPYFLRMMQIDPRRLDPDPRIQQIVLQDVAAVRPYLWS</sequence>